<dbReference type="AlphaFoldDB" id="A0A9Q5N8X9"/>
<dbReference type="SUPFAM" id="SSF56112">
    <property type="entry name" value="Protein kinase-like (PK-like)"/>
    <property type="match status" value="1"/>
</dbReference>
<sequence>MRIVTLANTVLRLRFCASQVARTLNQNSAYREESAVCAGNGVPSKRELRLRRPIDAKSLFTLQYSTKLGRDTRQGTHRREESLHFEIFYEIGTGYTPRRRYHRSGAFHYFALCTYILACHYFAENNRNNINAGYVATRKVSIVSEHCMALTKRTTSPSEPKEPLADASPSTSEELDLNSEVIDSVRIKDGRTVSLKRVADDSSELRIHRFLLEDERLKDPCNHTATLVDQFDDDDDPTMIYMVMHLLRQYELPEFFAVEEVVDFMKQILGDVTFMHKSNVAHSMFGPEEKEAKVIELEDQDKAVPELSL</sequence>
<evidence type="ECO:0000256" key="1">
    <source>
        <dbReference type="SAM" id="MobiDB-lite"/>
    </source>
</evidence>
<dbReference type="Proteomes" id="UP000757232">
    <property type="component" value="Unassembled WGS sequence"/>
</dbReference>
<reference evidence="2" key="1">
    <citation type="submission" date="2016-06" db="EMBL/GenBank/DDBJ databases">
        <title>Draft Genome sequence of the fungus Inonotus baumii.</title>
        <authorList>
            <person name="Zhu H."/>
            <person name="Lin W."/>
        </authorList>
    </citation>
    <scope>NUCLEOTIDE SEQUENCE</scope>
    <source>
        <strain evidence="2">821</strain>
    </source>
</reference>
<gene>
    <name evidence="2" type="ORF">A7U60_g4606</name>
</gene>
<dbReference type="Gene3D" id="3.30.200.20">
    <property type="entry name" value="Phosphorylase Kinase, domain 1"/>
    <property type="match status" value="1"/>
</dbReference>
<accession>A0A9Q5N8X9</accession>
<evidence type="ECO:0000313" key="2">
    <source>
        <dbReference type="EMBL" id="OCB88201.1"/>
    </source>
</evidence>
<protein>
    <submittedName>
        <fullName evidence="2">Uncharacterized protein</fullName>
    </submittedName>
</protein>
<dbReference type="InterPro" id="IPR011009">
    <property type="entry name" value="Kinase-like_dom_sf"/>
</dbReference>
<dbReference type="Gene3D" id="1.10.510.10">
    <property type="entry name" value="Transferase(Phosphotransferase) domain 1"/>
    <property type="match status" value="1"/>
</dbReference>
<feature type="region of interest" description="Disordered" evidence="1">
    <location>
        <begin position="152"/>
        <end position="173"/>
    </location>
</feature>
<organism evidence="2 3">
    <name type="scientific">Sanghuangporus baumii</name>
    <name type="common">Phellinus baumii</name>
    <dbReference type="NCBI Taxonomy" id="108892"/>
    <lineage>
        <taxon>Eukaryota</taxon>
        <taxon>Fungi</taxon>
        <taxon>Dikarya</taxon>
        <taxon>Basidiomycota</taxon>
        <taxon>Agaricomycotina</taxon>
        <taxon>Agaricomycetes</taxon>
        <taxon>Hymenochaetales</taxon>
        <taxon>Hymenochaetaceae</taxon>
        <taxon>Sanghuangporus</taxon>
    </lineage>
</organism>
<comment type="caution">
    <text evidence="2">The sequence shown here is derived from an EMBL/GenBank/DDBJ whole genome shotgun (WGS) entry which is preliminary data.</text>
</comment>
<proteinExistence type="predicted"/>
<evidence type="ECO:0000313" key="3">
    <source>
        <dbReference type="Proteomes" id="UP000757232"/>
    </source>
</evidence>
<keyword evidence="3" id="KW-1185">Reference proteome</keyword>
<name>A0A9Q5N8X9_SANBA</name>
<dbReference type="EMBL" id="LNZH02000182">
    <property type="protein sequence ID" value="OCB88201.1"/>
    <property type="molecule type" value="Genomic_DNA"/>
</dbReference>